<feature type="chain" id="PRO_5013695946" description="Phosphate starvation-inducible protein PsiF" evidence="1">
    <location>
        <begin position="23"/>
        <end position="70"/>
    </location>
</feature>
<protein>
    <recommendedName>
        <fullName evidence="4">Phosphate starvation-inducible protein PsiF</fullName>
    </recommendedName>
</protein>
<reference evidence="2 3" key="1">
    <citation type="submission" date="2017-10" db="EMBL/GenBank/DDBJ databases">
        <title>Genome sequence of Caulobacter mirabilis FWC38.</title>
        <authorList>
            <person name="Fiebig A."/>
            <person name="Crosson S."/>
        </authorList>
    </citation>
    <scope>NUCLEOTIDE SEQUENCE [LARGE SCALE GENOMIC DNA]</scope>
    <source>
        <strain evidence="2 3">FWC 38</strain>
    </source>
</reference>
<proteinExistence type="predicted"/>
<evidence type="ECO:0000256" key="1">
    <source>
        <dbReference type="SAM" id="SignalP"/>
    </source>
</evidence>
<feature type="signal peptide" evidence="1">
    <location>
        <begin position="1"/>
        <end position="22"/>
    </location>
</feature>
<dbReference type="Proteomes" id="UP000228945">
    <property type="component" value="Chromosome"/>
</dbReference>
<dbReference type="KEGG" id="cmb:CSW64_10935"/>
<accession>A0A2D2AXZ4</accession>
<evidence type="ECO:0008006" key="4">
    <source>
        <dbReference type="Google" id="ProtNLM"/>
    </source>
</evidence>
<name>A0A2D2AXZ4_9CAUL</name>
<gene>
    <name evidence="2" type="ORF">CSW64_10935</name>
</gene>
<evidence type="ECO:0000313" key="3">
    <source>
        <dbReference type="Proteomes" id="UP000228945"/>
    </source>
</evidence>
<sequence length="70" mass="6999">MTKLLAPAALILSLAVGSAAFAATAPAAPAPAQKAPSAHAKKAACEKAWKAQKTHTGTEKDFIKACVAKG</sequence>
<dbReference type="EMBL" id="CP024201">
    <property type="protein sequence ID" value="ATQ42888.1"/>
    <property type="molecule type" value="Genomic_DNA"/>
</dbReference>
<organism evidence="2 3">
    <name type="scientific">Caulobacter mirabilis</name>
    <dbReference type="NCBI Taxonomy" id="69666"/>
    <lineage>
        <taxon>Bacteria</taxon>
        <taxon>Pseudomonadati</taxon>
        <taxon>Pseudomonadota</taxon>
        <taxon>Alphaproteobacteria</taxon>
        <taxon>Caulobacterales</taxon>
        <taxon>Caulobacteraceae</taxon>
        <taxon>Caulobacter</taxon>
    </lineage>
</organism>
<dbReference type="RefSeq" id="WP_099622140.1">
    <property type="nucleotide sequence ID" value="NZ_CP024201.1"/>
</dbReference>
<dbReference type="AlphaFoldDB" id="A0A2D2AXZ4"/>
<keyword evidence="3" id="KW-1185">Reference proteome</keyword>
<evidence type="ECO:0000313" key="2">
    <source>
        <dbReference type="EMBL" id="ATQ42888.1"/>
    </source>
</evidence>
<keyword evidence="1" id="KW-0732">Signal</keyword>